<dbReference type="KEGG" id="sfu:Sfum_1217"/>
<dbReference type="PANTHER" id="PTHR31209:SF4">
    <property type="entry name" value="2,3-BISPHOSPHOGLYCERATE-INDEPENDENT PHOSPHOGLYCERATE MUTASE"/>
    <property type="match status" value="1"/>
</dbReference>
<evidence type="ECO:0000256" key="6">
    <source>
        <dbReference type="ARBA" id="ARBA00023235"/>
    </source>
</evidence>
<evidence type="ECO:0000256" key="3">
    <source>
        <dbReference type="ARBA" id="ARBA00004921"/>
    </source>
</evidence>
<keyword evidence="9" id="KW-1185">Reference proteome</keyword>
<dbReference type="Gene3D" id="3.40.720.10">
    <property type="entry name" value="Alkaline Phosphatase, subunit A"/>
    <property type="match status" value="2"/>
</dbReference>
<dbReference type="GO" id="GO:0004619">
    <property type="term" value="F:phosphoglycerate mutase activity"/>
    <property type="evidence" value="ECO:0007669"/>
    <property type="project" value="UniProtKB-EC"/>
</dbReference>
<dbReference type="NCBIfam" id="NF003242">
    <property type="entry name" value="PRK04200.1"/>
    <property type="match status" value="1"/>
</dbReference>
<accession>A0LHK7</accession>
<dbReference type="Pfam" id="PF10143">
    <property type="entry name" value="PhosphMutase"/>
    <property type="match status" value="1"/>
</dbReference>
<dbReference type="STRING" id="335543.Sfum_1217"/>
<evidence type="ECO:0000256" key="4">
    <source>
        <dbReference type="ARBA" id="ARBA00005524"/>
    </source>
</evidence>
<evidence type="ECO:0000256" key="2">
    <source>
        <dbReference type="ARBA" id="ARBA00002315"/>
    </source>
</evidence>
<keyword evidence="6" id="KW-0413">Isomerase</keyword>
<dbReference type="RefSeq" id="WP_011698080.1">
    <property type="nucleotide sequence ID" value="NC_008554.1"/>
</dbReference>
<evidence type="ECO:0000256" key="5">
    <source>
        <dbReference type="ARBA" id="ARBA00023152"/>
    </source>
</evidence>
<dbReference type="InParanoid" id="A0LHK7"/>
<dbReference type="InterPro" id="IPR017850">
    <property type="entry name" value="Alkaline_phosphatase_core_sf"/>
</dbReference>
<dbReference type="EMBL" id="CP000478">
    <property type="protein sequence ID" value="ABK16909.1"/>
    <property type="molecule type" value="Genomic_DNA"/>
</dbReference>
<dbReference type="Proteomes" id="UP000001784">
    <property type="component" value="Chromosome"/>
</dbReference>
<dbReference type="GO" id="GO:0006096">
    <property type="term" value="P:glycolytic process"/>
    <property type="evidence" value="ECO:0007669"/>
    <property type="project" value="UniProtKB-KW"/>
</dbReference>
<evidence type="ECO:0000256" key="1">
    <source>
        <dbReference type="ARBA" id="ARBA00000370"/>
    </source>
</evidence>
<dbReference type="eggNOG" id="COG3635">
    <property type="taxonomic scope" value="Bacteria"/>
</dbReference>
<protein>
    <submittedName>
        <fullName evidence="8">Phosphoglycerate mutase</fullName>
    </submittedName>
</protein>
<dbReference type="AlphaFoldDB" id="A0LHK7"/>
<proteinExistence type="inferred from homology"/>
<dbReference type="SUPFAM" id="SSF53649">
    <property type="entry name" value="Alkaline phosphatase-like"/>
    <property type="match status" value="1"/>
</dbReference>
<comment type="pathway">
    <text evidence="3">Carbohydrate degradation.</text>
</comment>
<dbReference type="InterPro" id="IPR006124">
    <property type="entry name" value="Metalloenzyme"/>
</dbReference>
<dbReference type="InterPro" id="IPR004456">
    <property type="entry name" value="Pglycerate_mutase_ApgM"/>
</dbReference>
<dbReference type="PANTHER" id="PTHR31209">
    <property type="entry name" value="COFACTOR-INDEPENDENT PHOSPHOGLYCERATE MUTASE"/>
    <property type="match status" value="1"/>
</dbReference>
<gene>
    <name evidence="8" type="ordered locus">Sfum_1217</name>
</gene>
<organism evidence="8 9">
    <name type="scientific">Syntrophobacter fumaroxidans (strain DSM 10017 / MPOB)</name>
    <dbReference type="NCBI Taxonomy" id="335543"/>
    <lineage>
        <taxon>Bacteria</taxon>
        <taxon>Pseudomonadati</taxon>
        <taxon>Thermodesulfobacteriota</taxon>
        <taxon>Syntrophobacteria</taxon>
        <taxon>Syntrophobacterales</taxon>
        <taxon>Syntrophobacteraceae</taxon>
        <taxon>Syntrophobacter</taxon>
    </lineage>
</organism>
<evidence type="ECO:0000313" key="9">
    <source>
        <dbReference type="Proteomes" id="UP000001784"/>
    </source>
</evidence>
<evidence type="ECO:0000259" key="7">
    <source>
        <dbReference type="Pfam" id="PF01676"/>
    </source>
</evidence>
<keyword evidence="5" id="KW-0324">Glycolysis</keyword>
<dbReference type="PIRSF" id="PIRSF006392">
    <property type="entry name" value="IPGAM_arch"/>
    <property type="match status" value="1"/>
</dbReference>
<evidence type="ECO:0000313" key="8">
    <source>
        <dbReference type="EMBL" id="ABK16909.1"/>
    </source>
</evidence>
<name>A0LHK7_SYNFM</name>
<dbReference type="NCBIfam" id="TIGR02535">
    <property type="entry name" value="hyp_Hser_kinase"/>
    <property type="match status" value="1"/>
</dbReference>
<feature type="domain" description="Metalloenzyme" evidence="7">
    <location>
        <begin position="5"/>
        <end position="368"/>
    </location>
</feature>
<dbReference type="GO" id="GO:0046872">
    <property type="term" value="F:metal ion binding"/>
    <property type="evidence" value="ECO:0007669"/>
    <property type="project" value="InterPro"/>
</dbReference>
<dbReference type="HOGENOM" id="CLU_034906_2_0_7"/>
<dbReference type="InterPro" id="IPR023665">
    <property type="entry name" value="ApgAM_prokaryotes"/>
</dbReference>
<dbReference type="CDD" id="cd16011">
    <property type="entry name" value="iPGM_like"/>
    <property type="match status" value="1"/>
</dbReference>
<dbReference type="Pfam" id="PF01676">
    <property type="entry name" value="Metalloenzyme"/>
    <property type="match status" value="1"/>
</dbReference>
<reference evidence="8 9" key="1">
    <citation type="submission" date="2006-10" db="EMBL/GenBank/DDBJ databases">
        <title>Complete sequence of Syntrophobacter fumaroxidans MPOB.</title>
        <authorList>
            <consortium name="US DOE Joint Genome Institute"/>
            <person name="Copeland A."/>
            <person name="Lucas S."/>
            <person name="Lapidus A."/>
            <person name="Barry K."/>
            <person name="Detter J.C."/>
            <person name="Glavina del Rio T."/>
            <person name="Hammon N."/>
            <person name="Israni S."/>
            <person name="Pitluck S."/>
            <person name="Goltsman E.G."/>
            <person name="Martinez M."/>
            <person name="Schmutz J."/>
            <person name="Larimer F."/>
            <person name="Land M."/>
            <person name="Hauser L."/>
            <person name="Kyrpides N."/>
            <person name="Kim E."/>
            <person name="Boone D.R."/>
            <person name="Brockman F."/>
            <person name="Culley D."/>
            <person name="Ferry J."/>
            <person name="Gunsalus R."/>
            <person name="McInerney M.J."/>
            <person name="Morrison M."/>
            <person name="Plugge C."/>
            <person name="Rohlin L."/>
            <person name="Scholten J."/>
            <person name="Sieber J."/>
            <person name="Stams A.J.M."/>
            <person name="Worm P."/>
            <person name="Henstra A.M."/>
            <person name="Richardson P."/>
        </authorList>
    </citation>
    <scope>NUCLEOTIDE SEQUENCE [LARGE SCALE GENOMIC DNA]</scope>
    <source>
        <strain evidence="9">DSM 10017 / MPOB</strain>
    </source>
</reference>
<comment type="similarity">
    <text evidence="4">Belongs to the BPG-independent phosphoglycerate mutase family. A-PGAM subfamily.</text>
</comment>
<comment type="function">
    <text evidence="2">Catalyzes the interconversion of 2-phosphoglycerate and 3-phosphoglycerate.</text>
</comment>
<sequence length="407" mass="44020">MQMEKKYVILVGDGMGDYPLAELNGRTPLEAASTPHLDRLSSRGRLGMARTIPDCMEPGSDVANMSLLGYDPRIYHTGRAPLEAASMGIRLEERDLAFRCNLVNLRRDASGVMRMADYSAGHISTPESRELISALQEATAGSVLRLYPGVSYRHLLVWPEGPQGLPTTPPHDITGEPSDPYGAVYLTDPVLTAFIRKAEQILAGHPVNLNRQREGKLTANSVWLWGQGRAPAMPTLKERFGLNGAMISAVDLLKGLGVYAGLEPIAVPGATGYLDTNYAGKVQAAIEALRRGQLVFIHVEAPDEAGHEGSLEKKIRAIEDLDVKVVAPLVDGLREFAAVRMLIVTDHLTPIEKKTHVADPVPFLLVEDLNGGNAGSSDAPAFCEKTARESGWRVGDGVDLFKVFIGT</sequence>
<comment type="catalytic activity">
    <reaction evidence="1">
        <text>(2R)-2-phosphoglycerate = (2R)-3-phosphoglycerate</text>
        <dbReference type="Rhea" id="RHEA:15901"/>
        <dbReference type="ChEBI" id="CHEBI:58272"/>
        <dbReference type="ChEBI" id="CHEBI:58289"/>
        <dbReference type="EC" id="5.4.2.12"/>
    </reaction>
</comment>
<dbReference type="NCBIfam" id="TIGR00306">
    <property type="entry name" value="apgM"/>
    <property type="match status" value="1"/>
</dbReference>